<comment type="caution">
    <text evidence="2">The sequence shown here is derived from an EMBL/GenBank/DDBJ whole genome shotgun (WGS) entry which is preliminary data.</text>
</comment>
<evidence type="ECO:0000313" key="2">
    <source>
        <dbReference type="EMBL" id="KAH6588675.1"/>
    </source>
</evidence>
<sequence>MAYAEPKSINPSYSTLSMPRYGLRGLRNMALIALLCSLEPCAGLVFRIPSFNISSTTAPVRLTSKAFGFLTENLVKLTLNLDTAVYGNLSNAAPLFEGIFLAICSSQESIRTGRNDKRLYCDRYGSHKAHCGEIHHLTELQPDPDDPSALSMEVEVPTGFRQAYIVSCIAINKSRVLQPTSNIAPVNGVSNIAKIVIMPSITHHSAVSRSLVDLAPQLLSNGSWEFSGSGTLHFTNILMSSSELSLEDITILISSIIFISLWFVGMVKWYWCCIMCPSQFKSVLIVQLFCMYSTIVFFSAVIRIVSYLRIDPFADAVSSEYIMAIYVLSLIESFFAILIQLMLSKGVSIVRRTLTFVERNTIAVLLCASLCTNAIYRYELPGAVFGALAMTITIYVALACNIRHVMAELERHITSLKATATTTYSDTARLTEVMNIIPSTRGYPSGVARVSWREMARHRSRVRCRDFFIAQWKAILNHMMLWKATPPPKIVSILDPSWNIVLVYTKKLEIIMTVRYLLLFWGIFPSVMLAIDAFELDSAPAPSIVVAYIGQLCVLLWFLKQLRPTPITEVIRMSDLTDKG</sequence>
<keyword evidence="1" id="KW-1133">Transmembrane helix</keyword>
<name>A0ABQ8EYM4_9FUNG</name>
<evidence type="ECO:0000313" key="3">
    <source>
        <dbReference type="Proteomes" id="UP001648503"/>
    </source>
</evidence>
<keyword evidence="3" id="KW-1185">Reference proteome</keyword>
<dbReference type="Proteomes" id="UP001648503">
    <property type="component" value="Unassembled WGS sequence"/>
</dbReference>
<feature type="transmembrane region" description="Helical" evidence="1">
    <location>
        <begin position="382"/>
        <end position="402"/>
    </location>
</feature>
<protein>
    <recommendedName>
        <fullName evidence="4">TRP C-terminal domain-containing protein</fullName>
    </recommendedName>
</protein>
<keyword evidence="1" id="KW-0472">Membrane</keyword>
<proteinExistence type="predicted"/>
<accession>A0ABQ8EYM4</accession>
<reference evidence="2 3" key="1">
    <citation type="submission" date="2021-02" db="EMBL/GenBank/DDBJ databases">
        <title>Variation within the Batrachochytrium salamandrivorans European outbreak.</title>
        <authorList>
            <person name="Kelly M."/>
            <person name="Pasmans F."/>
            <person name="Shea T.P."/>
            <person name="Munoz J.F."/>
            <person name="Carranza S."/>
            <person name="Cuomo C.A."/>
            <person name="Martel A."/>
        </authorList>
    </citation>
    <scope>NUCLEOTIDE SEQUENCE [LARGE SCALE GENOMIC DNA]</scope>
    <source>
        <strain evidence="2 3">AMFP18/2</strain>
    </source>
</reference>
<feature type="transmembrane region" description="Helical" evidence="1">
    <location>
        <begin position="356"/>
        <end position="376"/>
    </location>
</feature>
<gene>
    <name evidence="2" type="ORF">BASA50_010545</name>
</gene>
<feature type="transmembrane region" description="Helical" evidence="1">
    <location>
        <begin position="540"/>
        <end position="559"/>
    </location>
</feature>
<feature type="transmembrane region" description="Helical" evidence="1">
    <location>
        <begin position="321"/>
        <end position="344"/>
    </location>
</feature>
<evidence type="ECO:0000256" key="1">
    <source>
        <dbReference type="SAM" id="Phobius"/>
    </source>
</evidence>
<evidence type="ECO:0008006" key="4">
    <source>
        <dbReference type="Google" id="ProtNLM"/>
    </source>
</evidence>
<feature type="transmembrane region" description="Helical" evidence="1">
    <location>
        <begin position="249"/>
        <end position="271"/>
    </location>
</feature>
<feature type="transmembrane region" description="Helical" evidence="1">
    <location>
        <begin position="516"/>
        <end position="534"/>
    </location>
</feature>
<dbReference type="EMBL" id="JAFCIX010000495">
    <property type="protein sequence ID" value="KAH6588675.1"/>
    <property type="molecule type" value="Genomic_DNA"/>
</dbReference>
<keyword evidence="1" id="KW-0812">Transmembrane</keyword>
<feature type="transmembrane region" description="Helical" evidence="1">
    <location>
        <begin position="283"/>
        <end position="309"/>
    </location>
</feature>
<organism evidence="2 3">
    <name type="scientific">Batrachochytrium salamandrivorans</name>
    <dbReference type="NCBI Taxonomy" id="1357716"/>
    <lineage>
        <taxon>Eukaryota</taxon>
        <taxon>Fungi</taxon>
        <taxon>Fungi incertae sedis</taxon>
        <taxon>Chytridiomycota</taxon>
        <taxon>Chytridiomycota incertae sedis</taxon>
        <taxon>Chytridiomycetes</taxon>
        <taxon>Rhizophydiales</taxon>
        <taxon>Rhizophydiales incertae sedis</taxon>
        <taxon>Batrachochytrium</taxon>
    </lineage>
</organism>